<protein>
    <submittedName>
        <fullName evidence="3">Transmembrane protein</fullName>
    </submittedName>
</protein>
<dbReference type="Proteomes" id="UP000271162">
    <property type="component" value="Unassembled WGS sequence"/>
</dbReference>
<sequence>MKGEDALCPCQHEGKSSRYRDTWNILQSIKQSLLVDKTGVPMRYLNVVVFFVVYCTRLYTNSPRAMHTADQQTYDEMRDGGPTTPCKFNTV</sequence>
<dbReference type="WBParaSite" id="NBR_0000629801-mRNA-1">
    <property type="protein sequence ID" value="NBR_0000629801-mRNA-1"/>
    <property type="gene ID" value="NBR_0000629801"/>
</dbReference>
<evidence type="ECO:0000313" key="2">
    <source>
        <dbReference type="Proteomes" id="UP000271162"/>
    </source>
</evidence>
<gene>
    <name evidence="1" type="ORF">NBR_LOCUS6299</name>
</gene>
<accession>A0A0N4XUC2</accession>
<evidence type="ECO:0000313" key="3">
    <source>
        <dbReference type="WBParaSite" id="NBR_0000629801-mRNA-1"/>
    </source>
</evidence>
<reference evidence="1 2" key="2">
    <citation type="submission" date="2018-11" db="EMBL/GenBank/DDBJ databases">
        <authorList>
            <consortium name="Pathogen Informatics"/>
        </authorList>
    </citation>
    <scope>NUCLEOTIDE SEQUENCE [LARGE SCALE GENOMIC DNA]</scope>
</reference>
<organism evidence="3">
    <name type="scientific">Nippostrongylus brasiliensis</name>
    <name type="common">Rat hookworm</name>
    <dbReference type="NCBI Taxonomy" id="27835"/>
    <lineage>
        <taxon>Eukaryota</taxon>
        <taxon>Metazoa</taxon>
        <taxon>Ecdysozoa</taxon>
        <taxon>Nematoda</taxon>
        <taxon>Chromadorea</taxon>
        <taxon>Rhabditida</taxon>
        <taxon>Rhabditina</taxon>
        <taxon>Rhabditomorpha</taxon>
        <taxon>Strongyloidea</taxon>
        <taxon>Heligmosomidae</taxon>
        <taxon>Nippostrongylus</taxon>
    </lineage>
</organism>
<dbReference type="AlphaFoldDB" id="A0A0N4XUC2"/>
<keyword evidence="2" id="KW-1185">Reference proteome</keyword>
<reference evidence="3" key="1">
    <citation type="submission" date="2017-02" db="UniProtKB">
        <authorList>
            <consortium name="WormBaseParasite"/>
        </authorList>
    </citation>
    <scope>IDENTIFICATION</scope>
</reference>
<proteinExistence type="predicted"/>
<dbReference type="EMBL" id="UYSL01019791">
    <property type="protein sequence ID" value="VDL69888.1"/>
    <property type="molecule type" value="Genomic_DNA"/>
</dbReference>
<name>A0A0N4XUC2_NIPBR</name>
<evidence type="ECO:0000313" key="1">
    <source>
        <dbReference type="EMBL" id="VDL69888.1"/>
    </source>
</evidence>